<dbReference type="EMBL" id="CP051774">
    <property type="protein sequence ID" value="QJE94856.1"/>
    <property type="molecule type" value="Genomic_DNA"/>
</dbReference>
<evidence type="ECO:0000259" key="5">
    <source>
        <dbReference type="PROSITE" id="PS51007"/>
    </source>
</evidence>
<evidence type="ECO:0000313" key="6">
    <source>
        <dbReference type="EMBL" id="QJE94856.1"/>
    </source>
</evidence>
<dbReference type="InterPro" id="IPR011444">
    <property type="entry name" value="DUF1549"/>
</dbReference>
<evidence type="ECO:0000313" key="7">
    <source>
        <dbReference type="Proteomes" id="UP000501812"/>
    </source>
</evidence>
<name>A0A858RCV1_9BACT</name>
<evidence type="ECO:0000256" key="3">
    <source>
        <dbReference type="PROSITE-ProRule" id="PRU00433"/>
    </source>
</evidence>
<dbReference type="Proteomes" id="UP000501812">
    <property type="component" value="Chromosome"/>
</dbReference>
<feature type="chain" id="PRO_5032466725" evidence="4">
    <location>
        <begin position="34"/>
        <end position="971"/>
    </location>
</feature>
<dbReference type="Pfam" id="PF07635">
    <property type="entry name" value="PSCyt1"/>
    <property type="match status" value="1"/>
</dbReference>
<organism evidence="6 7">
    <name type="scientific">Luteolibacter luteus</name>
    <dbReference type="NCBI Taxonomy" id="2728835"/>
    <lineage>
        <taxon>Bacteria</taxon>
        <taxon>Pseudomonadati</taxon>
        <taxon>Verrucomicrobiota</taxon>
        <taxon>Verrucomicrobiia</taxon>
        <taxon>Verrucomicrobiales</taxon>
        <taxon>Verrucomicrobiaceae</taxon>
        <taxon>Luteolibacter</taxon>
    </lineage>
</organism>
<dbReference type="PROSITE" id="PS51007">
    <property type="entry name" value="CYTC"/>
    <property type="match status" value="1"/>
</dbReference>
<dbReference type="KEGG" id="luo:HHL09_03370"/>
<dbReference type="Pfam" id="PF07587">
    <property type="entry name" value="PSD1"/>
    <property type="match status" value="1"/>
</dbReference>
<dbReference type="GO" id="GO:0046872">
    <property type="term" value="F:metal ion binding"/>
    <property type="evidence" value="ECO:0007669"/>
    <property type="project" value="UniProtKB-KW"/>
</dbReference>
<dbReference type="InterPro" id="IPR022655">
    <property type="entry name" value="DUF1553"/>
</dbReference>
<gene>
    <name evidence="6" type="ORF">HHL09_03370</name>
</gene>
<dbReference type="Pfam" id="PF07583">
    <property type="entry name" value="PSCyt2"/>
    <property type="match status" value="1"/>
</dbReference>
<keyword evidence="2 3" id="KW-0408">Iron</keyword>
<dbReference type="GO" id="GO:0020037">
    <property type="term" value="F:heme binding"/>
    <property type="evidence" value="ECO:0007669"/>
    <property type="project" value="InterPro"/>
</dbReference>
<dbReference type="PANTHER" id="PTHR35889:SF3">
    <property type="entry name" value="F-BOX DOMAIN-CONTAINING PROTEIN"/>
    <property type="match status" value="1"/>
</dbReference>
<feature type="signal peptide" evidence="4">
    <location>
        <begin position="1"/>
        <end position="33"/>
    </location>
</feature>
<reference evidence="6 7" key="1">
    <citation type="submission" date="2020-04" db="EMBL/GenBank/DDBJ databases">
        <title>Luteolibacter sp. G-1-1-1 isolated from soil.</title>
        <authorList>
            <person name="Dahal R.H."/>
        </authorList>
    </citation>
    <scope>NUCLEOTIDE SEQUENCE [LARGE SCALE GENOMIC DNA]</scope>
    <source>
        <strain evidence="6 7">G-1-1-1</strain>
    </source>
</reference>
<keyword evidence="1 3" id="KW-0479">Metal-binding</keyword>
<keyword evidence="4" id="KW-0732">Signal</keyword>
<evidence type="ECO:0000256" key="4">
    <source>
        <dbReference type="SAM" id="SignalP"/>
    </source>
</evidence>
<accession>A0A858RCV1</accession>
<protein>
    <submittedName>
        <fullName evidence="6">DUF1549 domain-containing protein</fullName>
    </submittedName>
</protein>
<evidence type="ECO:0000256" key="1">
    <source>
        <dbReference type="ARBA" id="ARBA00022723"/>
    </source>
</evidence>
<keyword evidence="3" id="KW-0349">Heme</keyword>
<dbReference type="GO" id="GO:0009055">
    <property type="term" value="F:electron transfer activity"/>
    <property type="evidence" value="ECO:0007669"/>
    <property type="project" value="InterPro"/>
</dbReference>
<dbReference type="RefSeq" id="WP_169453077.1">
    <property type="nucleotide sequence ID" value="NZ_CP051774.1"/>
</dbReference>
<dbReference type="AlphaFoldDB" id="A0A858RCV1"/>
<keyword evidence="7" id="KW-1185">Reference proteome</keyword>
<dbReference type="PANTHER" id="PTHR35889">
    <property type="entry name" value="CYCLOINULO-OLIGOSACCHARIDE FRUCTANOTRANSFERASE-RELATED"/>
    <property type="match status" value="1"/>
</dbReference>
<proteinExistence type="predicted"/>
<feature type="domain" description="Cytochrome c" evidence="5">
    <location>
        <begin position="28"/>
        <end position="129"/>
    </location>
</feature>
<evidence type="ECO:0000256" key="2">
    <source>
        <dbReference type="ARBA" id="ARBA00023004"/>
    </source>
</evidence>
<dbReference type="InterPro" id="IPR009056">
    <property type="entry name" value="Cyt_c-like_dom"/>
</dbReference>
<dbReference type="InterPro" id="IPR011429">
    <property type="entry name" value="Cyt_c_Planctomycete-type"/>
</dbReference>
<sequence length="971" mass="107748">MSRKPKACRSGWSRGKLAASSSLLLLLGSSARAEVDFAHDVRPILNSHCTACHGGVKEAGEVSFIYRDKALGKGESGKQIIVPGDPDGSEMMARILSTDPDEVMPKPEHGPPLPAKEIETLRQWIKEGAKWGEHWSFVAPIAHTAPEVKDAAWPKNPIDRFLLARMESEGLKPSKEADKAALLRRLSLDLTGLPPSVEELDAFLSDAAPDAYDKQVTRLLSSARFGERWASVWMDLARYADSEGLGLDKRRDVWKYRDWLISAFNKDLPYNEFTIEQLAGDLLPHPSLDQRIATTFHRLSQANNEGGTDDEEFRVVAVMDRVATTWEVWQGVTMGCVQCHSHPYDPIEHAEYYRFMDFFNRSVDNDVPENHPVIQVPLDPARHAEAGELENKIRSLEEDIFQVRQSLASRTKWTETSGMSGSSQKAKLEVVKHEGVEEFRTIGNVSAGAVHTLDIPKPGGMNTLTAFRVEIRPVDEAKALHTPEWGAMLKTIQIQLLDAEGKASEVPLAEIIADEAHPIFDPNRSIKGSNRGWGQYTKIFKPRHAIVTLKQPLSLPESSSLRVILSHATDSAGGAYPLIAKRGRIALTDEAGWTTQHPELDAKKGELSEARKARKAIPSTTTPVMEDLPPALARETRLFIRGNWIDKGEVEKAGTPAVFPPLEIEGEPNRLSMARWIASPKNPLTARVAVNRFWLEIFGTGIVPTPEDFGSAGEKPTHSELLDTLAVRFQGEMRWSMKTLLRELVSSAAYRQDATLTPALEERDAGNRLLARGPRQRLTGEMARDNALAAGGLITQRDGGAPVHPPIPGGVWRPFDSDDAWKTPETGNPERYRRSVYVYWKRSIPYPTLVTFDAPSRELCSKRRILSNTPLQSLAVLNDPAFHECAQGLARRMKYDASGSIDDRLSRGYRIATSRQITPDRLSELKNLFTKLEKDYAAQPELMKGMAGTSDGAAYTVVASVLLNLDEALIR</sequence>